<comment type="caution">
    <text evidence="3">The sequence shown here is derived from an EMBL/GenBank/DDBJ whole genome shotgun (WGS) entry which is preliminary data.</text>
</comment>
<dbReference type="InterPro" id="IPR029154">
    <property type="entry name" value="HIBADH-like_NADP-bd"/>
</dbReference>
<feature type="domain" description="6-phosphogluconate dehydrogenase NADP-binding" evidence="1">
    <location>
        <begin position="68"/>
        <end position="221"/>
    </location>
</feature>
<evidence type="ECO:0000313" key="3">
    <source>
        <dbReference type="EMBL" id="KAK4536502.1"/>
    </source>
</evidence>
<dbReference type="PANTHER" id="PTHR43060">
    <property type="entry name" value="3-HYDROXYISOBUTYRATE DEHYDROGENASE-LIKE 1, MITOCHONDRIAL-RELATED"/>
    <property type="match status" value="1"/>
</dbReference>
<dbReference type="GO" id="GO:0051287">
    <property type="term" value="F:NAD binding"/>
    <property type="evidence" value="ECO:0007669"/>
    <property type="project" value="InterPro"/>
</dbReference>
<evidence type="ECO:0000259" key="1">
    <source>
        <dbReference type="Pfam" id="PF03446"/>
    </source>
</evidence>
<dbReference type="Pfam" id="PF03446">
    <property type="entry name" value="NAD_binding_2"/>
    <property type="match status" value="1"/>
</dbReference>
<evidence type="ECO:0008006" key="5">
    <source>
        <dbReference type="Google" id="ProtNLM"/>
    </source>
</evidence>
<dbReference type="AlphaFoldDB" id="A0AAV9IVZ7"/>
<reference evidence="3 4" key="1">
    <citation type="submission" date="2022-07" db="EMBL/GenBank/DDBJ databases">
        <title>Genome-wide signatures of adaptation to extreme environments.</title>
        <authorList>
            <person name="Cho C.H."/>
            <person name="Yoon H.S."/>
        </authorList>
    </citation>
    <scope>NUCLEOTIDE SEQUENCE [LARGE SCALE GENOMIC DNA]</scope>
    <source>
        <strain evidence="3 4">DBV 063 E5</strain>
    </source>
</reference>
<gene>
    <name evidence="3" type="ORF">CDCA_CDCA08G2527</name>
</gene>
<dbReference type="InterPro" id="IPR036291">
    <property type="entry name" value="NAD(P)-bd_dom_sf"/>
</dbReference>
<name>A0AAV9IVZ7_CYACA</name>
<evidence type="ECO:0000259" key="2">
    <source>
        <dbReference type="Pfam" id="PF14833"/>
    </source>
</evidence>
<dbReference type="GO" id="GO:0050661">
    <property type="term" value="F:NADP binding"/>
    <property type="evidence" value="ECO:0007669"/>
    <property type="project" value="InterPro"/>
</dbReference>
<dbReference type="Proteomes" id="UP001301350">
    <property type="component" value="Unassembled WGS sequence"/>
</dbReference>
<accession>A0AAV9IVZ7</accession>
<feature type="domain" description="3-hydroxyisobutyrate dehydrogenase-like NAD-binding" evidence="2">
    <location>
        <begin position="247"/>
        <end position="365"/>
    </location>
</feature>
<keyword evidence="4" id="KW-1185">Reference proteome</keyword>
<dbReference type="InterPro" id="IPR006115">
    <property type="entry name" value="6PGDH_NADP-bd"/>
</dbReference>
<dbReference type="Gene3D" id="3.40.50.720">
    <property type="entry name" value="NAD(P)-binding Rossmann-like Domain"/>
    <property type="match status" value="1"/>
</dbReference>
<dbReference type="Pfam" id="PF14833">
    <property type="entry name" value="NAD_binding_11"/>
    <property type="match status" value="1"/>
</dbReference>
<dbReference type="SUPFAM" id="SSF51735">
    <property type="entry name" value="NAD(P)-binding Rossmann-fold domains"/>
    <property type="match status" value="1"/>
</dbReference>
<dbReference type="InterPro" id="IPR008927">
    <property type="entry name" value="6-PGluconate_DH-like_C_sf"/>
</dbReference>
<dbReference type="PANTHER" id="PTHR43060:SF15">
    <property type="entry name" value="3-HYDROXYISOBUTYRATE DEHYDROGENASE-LIKE 1, MITOCHONDRIAL-RELATED"/>
    <property type="match status" value="1"/>
</dbReference>
<evidence type="ECO:0000313" key="4">
    <source>
        <dbReference type="Proteomes" id="UP001301350"/>
    </source>
</evidence>
<dbReference type="InterPro" id="IPR013328">
    <property type="entry name" value="6PGD_dom2"/>
</dbReference>
<protein>
    <recommendedName>
        <fullName evidence="5">2-hydroxy-3-oxopropionate reductase</fullName>
    </recommendedName>
</protein>
<proteinExistence type="predicted"/>
<dbReference type="Gene3D" id="1.10.1040.10">
    <property type="entry name" value="N-(1-d-carboxylethyl)-l-norvaline Dehydrogenase, domain 2"/>
    <property type="match status" value="1"/>
</dbReference>
<organism evidence="3 4">
    <name type="scientific">Cyanidium caldarium</name>
    <name type="common">Red alga</name>
    <dbReference type="NCBI Taxonomy" id="2771"/>
    <lineage>
        <taxon>Eukaryota</taxon>
        <taxon>Rhodophyta</taxon>
        <taxon>Bangiophyceae</taxon>
        <taxon>Cyanidiales</taxon>
        <taxon>Cyanidiaceae</taxon>
        <taxon>Cyanidium</taxon>
    </lineage>
</organism>
<sequence>MTPTIYRSLARSWKVLLTRQRGLPASTTVASGNNVAGALGRPRSARPALPAPHPRLMARAAGSTAGHIGFIGAGGVMGLPMAMHVCDKYDGLERLHVYSRTAAKVEPLLQRCPQRVQWHDSARQVAEHCEMLVCMVGYPQDVEEVMLHPETGVLAAACGARTTPVIIDCTTSDPNLAERLAEAAAQRGSIAYDAPVTGGDVGARAGTLSVLVGCDTRRGERERAVRARVERLLQCFAGRVTFFEGVGSGQRAKLANQIAIASTMVGMAEALVYAHRVGLPLAAWLEAVSQGAAASFSLNVLGKRAGLERDFAPGFYVEHFVKDLGIALNEAQRLRLCLPGLALAQQLYLSLMAYGDGRKGTQALLLALERMNGRDGVNATEMDKMSAPEREQRP</sequence>
<dbReference type="EMBL" id="JANCYW010000008">
    <property type="protein sequence ID" value="KAK4536502.1"/>
    <property type="molecule type" value="Genomic_DNA"/>
</dbReference>
<dbReference type="SUPFAM" id="SSF48179">
    <property type="entry name" value="6-phosphogluconate dehydrogenase C-terminal domain-like"/>
    <property type="match status" value="1"/>
</dbReference>